<dbReference type="Proteomes" id="UP000245946">
    <property type="component" value="Unassembled WGS sequence"/>
</dbReference>
<organism evidence="2 3">
    <name type="scientific">Tilletiopsis washingtonensis</name>
    <dbReference type="NCBI Taxonomy" id="58919"/>
    <lineage>
        <taxon>Eukaryota</taxon>
        <taxon>Fungi</taxon>
        <taxon>Dikarya</taxon>
        <taxon>Basidiomycota</taxon>
        <taxon>Ustilaginomycotina</taxon>
        <taxon>Exobasidiomycetes</taxon>
        <taxon>Entylomatales</taxon>
        <taxon>Entylomatales incertae sedis</taxon>
        <taxon>Tilletiopsis</taxon>
    </lineage>
</organism>
<reference evidence="2 3" key="1">
    <citation type="journal article" date="2018" name="Mol. Biol. Evol.">
        <title>Broad Genomic Sampling Reveals a Smut Pathogenic Ancestry of the Fungal Clade Ustilaginomycotina.</title>
        <authorList>
            <person name="Kijpornyongpan T."/>
            <person name="Mondo S.J."/>
            <person name="Barry K."/>
            <person name="Sandor L."/>
            <person name="Lee J."/>
            <person name="Lipzen A."/>
            <person name="Pangilinan J."/>
            <person name="LaButti K."/>
            <person name="Hainaut M."/>
            <person name="Henrissat B."/>
            <person name="Grigoriev I.V."/>
            <person name="Spatafora J.W."/>
            <person name="Aime M.C."/>
        </authorList>
    </citation>
    <scope>NUCLEOTIDE SEQUENCE [LARGE SCALE GENOMIC DNA]</scope>
    <source>
        <strain evidence="2 3">MCA 4186</strain>
    </source>
</reference>
<feature type="region of interest" description="Disordered" evidence="1">
    <location>
        <begin position="164"/>
        <end position="183"/>
    </location>
</feature>
<evidence type="ECO:0000313" key="2">
    <source>
        <dbReference type="EMBL" id="PWN96931.1"/>
    </source>
</evidence>
<accession>A0A316Z5U4</accession>
<gene>
    <name evidence="2" type="ORF">FA09DRAFT_72919</name>
</gene>
<dbReference type="GeneID" id="37273348"/>
<proteinExistence type="predicted"/>
<sequence>MSCPPAGDRRCSRAPHSKASIRAAGHVIQFQAVPRLVSASRLDSQHLLPPLSPHAPLGQQPQQGRILGAAAPHLGARRPSSGLCRTPVRTSTLPAGVRRLAAPRLASSTPLLLLGSSRCSRATADLPGIALASTRPRSRTPAGSSRGGRRARLFAASFAPPAHALSSQAQKASDSRGRVSNPMRRPTVTVHRYAAPTARHCGSRTLRQQTSCAPACPATSPVTQQTLGSAALVPRVCRVLRIARLLHELA</sequence>
<protein>
    <submittedName>
        <fullName evidence="2">Uncharacterized protein</fullName>
    </submittedName>
</protein>
<dbReference type="RefSeq" id="XP_025597210.1">
    <property type="nucleotide sequence ID" value="XM_025745804.1"/>
</dbReference>
<evidence type="ECO:0000313" key="3">
    <source>
        <dbReference type="Proteomes" id="UP000245946"/>
    </source>
</evidence>
<name>A0A316Z5U4_9BASI</name>
<evidence type="ECO:0000256" key="1">
    <source>
        <dbReference type="SAM" id="MobiDB-lite"/>
    </source>
</evidence>
<dbReference type="AlphaFoldDB" id="A0A316Z5U4"/>
<dbReference type="EMBL" id="KZ819297">
    <property type="protein sequence ID" value="PWN96931.1"/>
    <property type="molecule type" value="Genomic_DNA"/>
</dbReference>
<keyword evidence="3" id="KW-1185">Reference proteome</keyword>